<gene>
    <name evidence="3" type="primary">Ttbk1</name>
    <name evidence="3" type="ORF">T4E_11487</name>
</gene>
<evidence type="ECO:0000259" key="2">
    <source>
        <dbReference type="PROSITE" id="PS50011"/>
    </source>
</evidence>
<dbReference type="InterPro" id="IPR000719">
    <property type="entry name" value="Prot_kinase_dom"/>
</dbReference>
<dbReference type="GO" id="GO:0005524">
    <property type="term" value="F:ATP binding"/>
    <property type="evidence" value="ECO:0007669"/>
    <property type="project" value="InterPro"/>
</dbReference>
<sequence length="340" mass="38891">MYVLLIGFDDKVMNSVNWSLSANSSLFRSERNALMIKEKKTKLLATYGSTIGKKWHIQGLCGIGGFGQVYAAINLIDGQKAAVKIEPLTEARRKHLKREMQVMKAMVGSRHAAEIFEYGVNGKITFVAMQLLGPNLSTLKNNMPKQVFSLETTLLIGSQMIEALRDLHKQHYLHCDVKPSNFVIGRNGDSKIIYLVDYGLCCRYRNSSNDHYPKSKIGCYFRGTAYFASINVLKGFGCSRRDDIWSMFFSLIDMYAGPLPWYKAKSREEATNMKESFLHLMDLHLKKSLPTFHELLRMINDLDFDSEPLYEPMITTIYQLLRVKDCKTAQFDWETSAVEK</sequence>
<reference evidence="3 4" key="1">
    <citation type="submission" date="2015-01" db="EMBL/GenBank/DDBJ databases">
        <title>Evolution of Trichinella species and genotypes.</title>
        <authorList>
            <person name="Korhonen P.K."/>
            <person name="Edoardo P."/>
            <person name="Giuseppe L.R."/>
            <person name="Gasser R.B."/>
        </authorList>
    </citation>
    <scope>NUCLEOTIDE SEQUENCE [LARGE SCALE GENOMIC DNA]</scope>
    <source>
        <strain evidence="3">ISS141</strain>
    </source>
</reference>
<dbReference type="SUPFAM" id="SSF56112">
    <property type="entry name" value="Protein kinase-like (PK-like)"/>
    <property type="match status" value="1"/>
</dbReference>
<dbReference type="Proteomes" id="UP000054815">
    <property type="component" value="Unassembled WGS sequence"/>
</dbReference>
<protein>
    <recommendedName>
        <fullName evidence="1">non-specific serine/threonine protein kinase</fullName>
        <ecNumber evidence="1">2.7.11.1</ecNumber>
    </recommendedName>
</protein>
<dbReference type="Gene3D" id="1.10.510.10">
    <property type="entry name" value="Transferase(Phosphotransferase) domain 1"/>
    <property type="match status" value="1"/>
</dbReference>
<dbReference type="PANTHER" id="PTHR11909">
    <property type="entry name" value="CASEIN KINASE-RELATED"/>
    <property type="match status" value="1"/>
</dbReference>
<dbReference type="PROSITE" id="PS00108">
    <property type="entry name" value="PROTEIN_KINASE_ST"/>
    <property type="match status" value="1"/>
</dbReference>
<proteinExistence type="predicted"/>
<accession>A0A0V0Y1S3</accession>
<dbReference type="AlphaFoldDB" id="A0A0V0Y1S3"/>
<keyword evidence="3" id="KW-0418">Kinase</keyword>
<keyword evidence="3" id="KW-0808">Transferase</keyword>
<name>A0A0V0Y1S3_TRIPS</name>
<evidence type="ECO:0000256" key="1">
    <source>
        <dbReference type="ARBA" id="ARBA00012513"/>
    </source>
</evidence>
<evidence type="ECO:0000313" key="3">
    <source>
        <dbReference type="EMBL" id="KRX94159.1"/>
    </source>
</evidence>
<dbReference type="InterPro" id="IPR008271">
    <property type="entry name" value="Ser/Thr_kinase_AS"/>
</dbReference>
<organism evidence="3 4">
    <name type="scientific">Trichinella pseudospiralis</name>
    <name type="common">Parasitic roundworm</name>
    <dbReference type="NCBI Taxonomy" id="6337"/>
    <lineage>
        <taxon>Eukaryota</taxon>
        <taxon>Metazoa</taxon>
        <taxon>Ecdysozoa</taxon>
        <taxon>Nematoda</taxon>
        <taxon>Enoplea</taxon>
        <taxon>Dorylaimia</taxon>
        <taxon>Trichinellida</taxon>
        <taxon>Trichinellidae</taxon>
        <taxon>Trichinella</taxon>
    </lineage>
</organism>
<feature type="domain" description="Protein kinase" evidence="2">
    <location>
        <begin position="55"/>
        <end position="321"/>
    </location>
</feature>
<dbReference type="EC" id="2.7.11.1" evidence="1"/>
<dbReference type="Pfam" id="PF00069">
    <property type="entry name" value="Pkinase"/>
    <property type="match status" value="1"/>
</dbReference>
<evidence type="ECO:0000313" key="4">
    <source>
        <dbReference type="Proteomes" id="UP000054815"/>
    </source>
</evidence>
<dbReference type="STRING" id="6337.A0A0V0Y1S3"/>
<comment type="caution">
    <text evidence="3">The sequence shown here is derived from an EMBL/GenBank/DDBJ whole genome shotgun (WGS) entry which is preliminary data.</text>
</comment>
<dbReference type="InterPro" id="IPR050235">
    <property type="entry name" value="CK1_Ser-Thr_kinase"/>
</dbReference>
<dbReference type="GO" id="GO:0004674">
    <property type="term" value="F:protein serine/threonine kinase activity"/>
    <property type="evidence" value="ECO:0007669"/>
    <property type="project" value="UniProtKB-EC"/>
</dbReference>
<dbReference type="PROSITE" id="PS50011">
    <property type="entry name" value="PROTEIN_KINASE_DOM"/>
    <property type="match status" value="1"/>
</dbReference>
<dbReference type="EMBL" id="JYDU01000076">
    <property type="protein sequence ID" value="KRX94159.1"/>
    <property type="molecule type" value="Genomic_DNA"/>
</dbReference>
<dbReference type="SMART" id="SM00220">
    <property type="entry name" value="S_TKc"/>
    <property type="match status" value="1"/>
</dbReference>
<dbReference type="InterPro" id="IPR011009">
    <property type="entry name" value="Kinase-like_dom_sf"/>
</dbReference>